<dbReference type="PATRIC" id="fig|1305737.6.peg.287"/>
<dbReference type="SUPFAM" id="SSF46894">
    <property type="entry name" value="C-terminal effector domain of the bipartite response regulators"/>
    <property type="match status" value="1"/>
</dbReference>
<keyword evidence="3" id="KW-0804">Transcription</keyword>
<evidence type="ECO:0000313" key="5">
    <source>
        <dbReference type="EMBL" id="KPQ09285.1"/>
    </source>
</evidence>
<dbReference type="PANTHER" id="PTHR44688:SF16">
    <property type="entry name" value="DNA-BINDING TRANSCRIPTIONAL ACTIVATOR DEVR_DOSR"/>
    <property type="match status" value="1"/>
</dbReference>
<keyword evidence="1" id="KW-0805">Transcription regulation</keyword>
<sequence>MVRALYIGKNPGLESSLTQVLGEVSPKFVLDSLILDEALPSYEYFEKFDFIFFDNQSCEREWLKFHRKLKPVFLENNVAFFLILGKSCGKEEIYIALEAGVENILFLPMDDSSVINKLINSLDKKKFFSFYNSKHYKLFFDNSSNPKMFVKRGIVERANNAFFKSASLLNEKSIIGKEFFKLFDFESHESNSLNMQRFEHQLVKSVEFVNVSLRQNNELFHIRTISVSDRSSRFIAEIHPVSKHQKESFKDLYLLTNENYQGHNNMGFSNDYGKLTKRERQVLDLSSKGLPLKEIAQSLGLSKRTVERHRANIMQKADAHNILEAILFFYDTEVKV</sequence>
<dbReference type="OrthoDB" id="9781208at2"/>
<protein>
    <submittedName>
        <fullName evidence="5">Two component signal transduction system response regulator CsgD</fullName>
    </submittedName>
</protein>
<dbReference type="AlphaFoldDB" id="A0A0P7XP67"/>
<evidence type="ECO:0000256" key="3">
    <source>
        <dbReference type="ARBA" id="ARBA00023163"/>
    </source>
</evidence>
<dbReference type="PRINTS" id="PR00038">
    <property type="entry name" value="HTHLUXR"/>
</dbReference>
<proteinExistence type="predicted"/>
<reference evidence="5 6" key="1">
    <citation type="submission" date="2015-09" db="EMBL/GenBank/DDBJ databases">
        <title>Identification and resolution of microdiversity through metagenomic sequencing of parallel consortia.</title>
        <authorList>
            <person name="Nelson W.C."/>
            <person name="Romine M.F."/>
            <person name="Lindemann S.R."/>
        </authorList>
    </citation>
    <scope>NUCLEOTIDE SEQUENCE [LARGE SCALE GENOMIC DNA]</scope>
    <source>
        <strain evidence="5">HL-49</strain>
    </source>
</reference>
<dbReference type="eggNOG" id="COG2197">
    <property type="taxonomic scope" value="Bacteria"/>
</dbReference>
<organism evidence="5 6">
    <name type="scientific">Algoriphagus marincola HL-49</name>
    <dbReference type="NCBI Taxonomy" id="1305737"/>
    <lineage>
        <taxon>Bacteria</taxon>
        <taxon>Pseudomonadati</taxon>
        <taxon>Bacteroidota</taxon>
        <taxon>Cytophagia</taxon>
        <taxon>Cytophagales</taxon>
        <taxon>Cyclobacteriaceae</taxon>
        <taxon>Algoriphagus</taxon>
    </lineage>
</organism>
<dbReference type="Gene3D" id="1.10.10.10">
    <property type="entry name" value="Winged helix-like DNA-binding domain superfamily/Winged helix DNA-binding domain"/>
    <property type="match status" value="1"/>
</dbReference>
<dbReference type="SMART" id="SM00421">
    <property type="entry name" value="HTH_LUXR"/>
    <property type="match status" value="1"/>
</dbReference>
<dbReference type="InterPro" id="IPR036388">
    <property type="entry name" value="WH-like_DNA-bd_sf"/>
</dbReference>
<dbReference type="GO" id="GO:0006355">
    <property type="term" value="P:regulation of DNA-templated transcription"/>
    <property type="evidence" value="ECO:0007669"/>
    <property type="project" value="InterPro"/>
</dbReference>
<dbReference type="CDD" id="cd06170">
    <property type="entry name" value="LuxR_C_like"/>
    <property type="match status" value="1"/>
</dbReference>
<evidence type="ECO:0000313" key="6">
    <source>
        <dbReference type="Proteomes" id="UP000050421"/>
    </source>
</evidence>
<dbReference type="GO" id="GO:0003677">
    <property type="term" value="F:DNA binding"/>
    <property type="evidence" value="ECO:0007669"/>
    <property type="project" value="UniProtKB-KW"/>
</dbReference>
<evidence type="ECO:0000259" key="4">
    <source>
        <dbReference type="PROSITE" id="PS50043"/>
    </source>
</evidence>
<dbReference type="Pfam" id="PF00196">
    <property type="entry name" value="GerE"/>
    <property type="match status" value="1"/>
</dbReference>
<evidence type="ECO:0000256" key="2">
    <source>
        <dbReference type="ARBA" id="ARBA00023125"/>
    </source>
</evidence>
<name>A0A0P7XP67_9BACT</name>
<accession>A0A0P7XP67</accession>
<evidence type="ECO:0000256" key="1">
    <source>
        <dbReference type="ARBA" id="ARBA00023015"/>
    </source>
</evidence>
<dbReference type="STRING" id="1305737.GCA_000526355_00584"/>
<dbReference type="InterPro" id="IPR016032">
    <property type="entry name" value="Sig_transdc_resp-reg_C-effctor"/>
</dbReference>
<dbReference type="PANTHER" id="PTHR44688">
    <property type="entry name" value="DNA-BINDING TRANSCRIPTIONAL ACTIVATOR DEVR_DOSR"/>
    <property type="match status" value="1"/>
</dbReference>
<comment type="caution">
    <text evidence="5">The sequence shown here is derived from an EMBL/GenBank/DDBJ whole genome shotgun (WGS) entry which is preliminary data.</text>
</comment>
<feature type="domain" description="HTH luxR-type" evidence="4">
    <location>
        <begin position="268"/>
        <end position="333"/>
    </location>
</feature>
<keyword evidence="2" id="KW-0238">DNA-binding</keyword>
<dbReference type="PROSITE" id="PS50043">
    <property type="entry name" value="HTH_LUXR_2"/>
    <property type="match status" value="1"/>
</dbReference>
<dbReference type="EMBL" id="LJXT01000146">
    <property type="protein sequence ID" value="KPQ09285.1"/>
    <property type="molecule type" value="Genomic_DNA"/>
</dbReference>
<dbReference type="Proteomes" id="UP000050421">
    <property type="component" value="Unassembled WGS sequence"/>
</dbReference>
<dbReference type="InterPro" id="IPR000792">
    <property type="entry name" value="Tscrpt_reg_LuxR_C"/>
</dbReference>
<gene>
    <name evidence="5" type="primary">csgD</name>
    <name evidence="5" type="ORF">HLUCCX10_16480</name>
</gene>